<dbReference type="PANTHER" id="PTHR38588:SF1">
    <property type="entry name" value="BLL0334 PROTEIN"/>
    <property type="match status" value="1"/>
</dbReference>
<dbReference type="SUPFAM" id="SSF55961">
    <property type="entry name" value="Bet v1-like"/>
    <property type="match status" value="1"/>
</dbReference>
<evidence type="ECO:0000313" key="3">
    <source>
        <dbReference type="EMBL" id="RAI60385.1"/>
    </source>
</evidence>
<proteinExistence type="predicted"/>
<gene>
    <name evidence="3" type="ORF">DOO78_04765</name>
</gene>
<dbReference type="PANTHER" id="PTHR38588">
    <property type="entry name" value="BLL0334 PROTEIN"/>
    <property type="match status" value="1"/>
</dbReference>
<keyword evidence="2" id="KW-1133">Transmembrane helix</keyword>
<protein>
    <submittedName>
        <fullName evidence="3">Carbon monoxide dehydrogenase</fullName>
    </submittedName>
</protein>
<feature type="region of interest" description="Disordered" evidence="1">
    <location>
        <begin position="186"/>
        <end position="205"/>
    </location>
</feature>
<keyword evidence="2" id="KW-0472">Membrane</keyword>
<dbReference type="OrthoDB" id="9787428at2"/>
<dbReference type="EMBL" id="QLIX01000002">
    <property type="protein sequence ID" value="RAI60385.1"/>
    <property type="molecule type" value="Genomic_DNA"/>
</dbReference>
<name>A0A327MCW4_9PROT</name>
<organism evidence="3 4">
    <name type="scientific">Roseicella frigidaeris</name>
    <dbReference type="NCBI Taxonomy" id="2230885"/>
    <lineage>
        <taxon>Bacteria</taxon>
        <taxon>Pseudomonadati</taxon>
        <taxon>Pseudomonadota</taxon>
        <taxon>Alphaproteobacteria</taxon>
        <taxon>Acetobacterales</taxon>
        <taxon>Roseomonadaceae</taxon>
        <taxon>Roseicella</taxon>
    </lineage>
</organism>
<accession>A0A327MCW4</accession>
<keyword evidence="4" id="KW-1185">Reference proteome</keyword>
<dbReference type="InterPro" id="IPR010419">
    <property type="entry name" value="CO_DH_gsu"/>
</dbReference>
<dbReference type="Proteomes" id="UP000249065">
    <property type="component" value="Unassembled WGS sequence"/>
</dbReference>
<dbReference type="Gene3D" id="3.30.530.20">
    <property type="match status" value="1"/>
</dbReference>
<feature type="transmembrane region" description="Helical" evidence="2">
    <location>
        <begin position="264"/>
        <end position="285"/>
    </location>
</feature>
<dbReference type="CDD" id="cd05018">
    <property type="entry name" value="CoxG"/>
    <property type="match status" value="1"/>
</dbReference>
<feature type="region of interest" description="Disordered" evidence="1">
    <location>
        <begin position="221"/>
        <end position="242"/>
    </location>
</feature>
<evidence type="ECO:0000256" key="2">
    <source>
        <dbReference type="SAM" id="Phobius"/>
    </source>
</evidence>
<dbReference type="InterPro" id="IPR023393">
    <property type="entry name" value="START-like_dom_sf"/>
</dbReference>
<reference evidence="4" key="1">
    <citation type="submission" date="2018-06" db="EMBL/GenBank/DDBJ databases">
        <authorList>
            <person name="Khan S.A."/>
        </authorList>
    </citation>
    <scope>NUCLEOTIDE SEQUENCE [LARGE SCALE GENOMIC DNA]</scope>
    <source>
        <strain evidence="4">DB-1506</strain>
    </source>
</reference>
<sequence length="286" mass="29579">MEMTGERRIPAPRQQVWEALNDPEALRASIPGCESVERTADDQFQARVGVKLGPMSAKFGGKVKLENINPPASYTISGEGNGGAMGFAKGGADVALEELGPAETLLKYNVKAQVGGKMAQLGARLIDSTAKQMADQFFDRFAARLTPEPAAEPALAAAQPAAAMAAGAGAAPEAASNAAAAAATTSPGNRAATDRRVGAAAHGAPAANTDTEYLRDLDAAGPLTQHGAEGPSAGGGKPVYRPNPRPVDTDAIKPLRLLLEIEPFGLPLQFWIGCVLMLIILALMFL</sequence>
<dbReference type="RefSeq" id="WP_111468571.1">
    <property type="nucleotide sequence ID" value="NZ_QLIX01000002.1"/>
</dbReference>
<comment type="caution">
    <text evidence="3">The sequence shown here is derived from an EMBL/GenBank/DDBJ whole genome shotgun (WGS) entry which is preliminary data.</text>
</comment>
<keyword evidence="2" id="KW-0812">Transmembrane</keyword>
<evidence type="ECO:0000313" key="4">
    <source>
        <dbReference type="Proteomes" id="UP000249065"/>
    </source>
</evidence>
<dbReference type="AlphaFoldDB" id="A0A327MCW4"/>
<evidence type="ECO:0000256" key="1">
    <source>
        <dbReference type="SAM" id="MobiDB-lite"/>
    </source>
</evidence>
<dbReference type="Pfam" id="PF06240">
    <property type="entry name" value="COXG"/>
    <property type="match status" value="1"/>
</dbReference>